<dbReference type="GO" id="GO:0042597">
    <property type="term" value="C:periplasmic space"/>
    <property type="evidence" value="ECO:0007669"/>
    <property type="project" value="UniProtKB-SubCell"/>
</dbReference>
<dbReference type="SMART" id="SM00228">
    <property type="entry name" value="PDZ"/>
    <property type="match status" value="2"/>
</dbReference>
<evidence type="ECO:0000259" key="18">
    <source>
        <dbReference type="PROSITE" id="PS50106"/>
    </source>
</evidence>
<dbReference type="PANTHER" id="PTHR22939">
    <property type="entry name" value="SERINE PROTEASE FAMILY S1C HTRA-RELATED"/>
    <property type="match status" value="1"/>
</dbReference>
<dbReference type="Gene3D" id="2.40.10.120">
    <property type="match status" value="1"/>
</dbReference>
<evidence type="ECO:0000256" key="7">
    <source>
        <dbReference type="ARBA" id="ARBA00022670"/>
    </source>
</evidence>
<evidence type="ECO:0000256" key="10">
    <source>
        <dbReference type="ARBA" id="ARBA00022764"/>
    </source>
</evidence>
<evidence type="ECO:0000256" key="6">
    <source>
        <dbReference type="ARBA" id="ARBA00013958"/>
    </source>
</evidence>
<dbReference type="SUPFAM" id="SSF50494">
    <property type="entry name" value="Trypsin-like serine proteases"/>
    <property type="match status" value="1"/>
</dbReference>
<proteinExistence type="inferred from homology"/>
<dbReference type="NCBIfam" id="TIGR02037">
    <property type="entry name" value="degP_htrA_DO"/>
    <property type="match status" value="1"/>
</dbReference>
<feature type="chain" id="PRO_5039405800" description="Probable periplasmic serine endoprotease DegP-like" evidence="17">
    <location>
        <begin position="27"/>
        <end position="477"/>
    </location>
</feature>
<protein>
    <recommendedName>
        <fullName evidence="6">Probable periplasmic serine endoprotease DegP-like</fullName>
        <ecNumber evidence="5">3.4.21.107</ecNumber>
    </recommendedName>
    <alternativeName>
        <fullName evidence="14">Protease Do</fullName>
    </alternativeName>
</protein>
<dbReference type="EC" id="3.4.21.107" evidence="5"/>
<dbReference type="InterPro" id="IPR036034">
    <property type="entry name" value="PDZ_sf"/>
</dbReference>
<keyword evidence="12" id="KW-0720">Serine protease</keyword>
<evidence type="ECO:0000256" key="3">
    <source>
        <dbReference type="ARBA" id="ARBA00004418"/>
    </source>
</evidence>
<dbReference type="InterPro" id="IPR001478">
    <property type="entry name" value="PDZ"/>
</dbReference>
<dbReference type="Pfam" id="PF13180">
    <property type="entry name" value="PDZ_2"/>
    <property type="match status" value="1"/>
</dbReference>
<feature type="binding site" evidence="16">
    <location>
        <position position="145"/>
    </location>
    <ligand>
        <name>substrate</name>
    </ligand>
</feature>
<comment type="similarity">
    <text evidence="4">Belongs to the peptidase S1C family.</text>
</comment>
<dbReference type="AlphaFoldDB" id="A0A1T2CJF9"/>
<feature type="domain" description="PDZ" evidence="18">
    <location>
        <begin position="267"/>
        <end position="327"/>
    </location>
</feature>
<sequence>MIRTITAPVSAFLMTLTLLFSAVAHAQLPDFTELAEKNSPAVVNISTKQNGTSGNKSGKHHFDIPEMPGGAPFDDLLKRFFGEQFDFDQMPDFKSESLGSGFIISEDGYVMTNHHVVNDADEVIVRLADRREFTAEIIGSDKQTDVALLKIDADGLPTVKVGNGADLKVGEWVLAIGSPFGFDHSVTAGIVSAKGRSLPEENYVPFIQTDVAINPGNSGGPLFNLDGEVVGVNSQIYSRSGGFMGLSFSIPIEVAMNVADQLRSKGKVSRGWLGVLIQDVTRELAESFDMEKPMGALVARVMPDSPAEKAGMQVGDIIIRFNGKPVEKSSKLPPMVGSASIDRPAQVVVLRAGDEKTISVNISELPDEQLAMLEKEPQPEPEEKETILGLVVSNLTQMQRNELGIAEGGVIVEEVQEGPARKAGIRTGEVIAMIGSHRIMDVDDFRKGVEKLPKEKPIAILVQQKEGSRWLTLRLSD</sequence>
<dbReference type="Gene3D" id="2.30.42.10">
    <property type="match status" value="1"/>
</dbReference>
<dbReference type="InterPro" id="IPR009003">
    <property type="entry name" value="Peptidase_S1_PA"/>
</dbReference>
<gene>
    <name evidence="19" type="ORF">BOV88_07430</name>
</gene>
<evidence type="ECO:0000256" key="4">
    <source>
        <dbReference type="ARBA" id="ARBA00010541"/>
    </source>
</evidence>
<comment type="catalytic activity">
    <reaction evidence="1">
        <text>Acts on substrates that are at least partially unfolded. The cleavage site P1 residue is normally between a pair of hydrophobic residues, such as Val-|-Val.</text>
        <dbReference type="EC" id="3.4.21.107"/>
    </reaction>
</comment>
<dbReference type="InterPro" id="IPR011782">
    <property type="entry name" value="Pept_S1C_Do"/>
</dbReference>
<evidence type="ECO:0000256" key="1">
    <source>
        <dbReference type="ARBA" id="ARBA00001772"/>
    </source>
</evidence>
<keyword evidence="10" id="KW-0574">Periplasm</keyword>
<dbReference type="EMBL" id="MPNX01000009">
    <property type="protein sequence ID" value="OOY34941.1"/>
    <property type="molecule type" value="Genomic_DNA"/>
</dbReference>
<keyword evidence="9" id="KW-0677">Repeat</keyword>
<dbReference type="PROSITE" id="PS50106">
    <property type="entry name" value="PDZ"/>
    <property type="match status" value="1"/>
</dbReference>
<organism evidence="19 20">
    <name type="scientific">Solemya velum gill symbiont</name>
    <dbReference type="NCBI Taxonomy" id="2340"/>
    <lineage>
        <taxon>Bacteria</taxon>
        <taxon>Pseudomonadati</taxon>
        <taxon>Pseudomonadota</taxon>
        <taxon>Gammaproteobacteria</taxon>
        <taxon>sulfur-oxidizing symbionts</taxon>
    </lineage>
</organism>
<dbReference type="FunFam" id="2.40.10.120:FF:000007">
    <property type="entry name" value="Periplasmic serine endoprotease DegP-like"/>
    <property type="match status" value="1"/>
</dbReference>
<evidence type="ECO:0000256" key="14">
    <source>
        <dbReference type="ARBA" id="ARBA00032850"/>
    </source>
</evidence>
<reference evidence="19 20" key="1">
    <citation type="submission" date="2016-11" db="EMBL/GenBank/DDBJ databases">
        <title>Mixed transmission modes and dynamic genome evolution in an obligate animal-bacterial symbiosis.</title>
        <authorList>
            <person name="Russell S.L."/>
            <person name="Corbett-Detig R.B."/>
            <person name="Cavanaugh C.M."/>
        </authorList>
    </citation>
    <scope>NUCLEOTIDE SEQUENCE [LARGE SCALE GENOMIC DNA]</scope>
    <source>
        <strain evidence="19">MA-KB16</strain>
    </source>
</reference>
<evidence type="ECO:0000256" key="9">
    <source>
        <dbReference type="ARBA" id="ARBA00022737"/>
    </source>
</evidence>
<evidence type="ECO:0000256" key="8">
    <source>
        <dbReference type="ARBA" id="ARBA00022729"/>
    </source>
</evidence>
<dbReference type="GO" id="GO:0006508">
    <property type="term" value="P:proteolysis"/>
    <property type="evidence" value="ECO:0007669"/>
    <property type="project" value="UniProtKB-KW"/>
</dbReference>
<feature type="active site" description="Charge relay system" evidence="15">
    <location>
        <position position="145"/>
    </location>
</feature>
<dbReference type="PANTHER" id="PTHR22939:SF130">
    <property type="entry name" value="PERIPLASMIC SERINE ENDOPROTEASE DEGP-LIKE-RELATED"/>
    <property type="match status" value="1"/>
</dbReference>
<keyword evidence="13" id="KW-0346">Stress response</keyword>
<evidence type="ECO:0000256" key="12">
    <source>
        <dbReference type="ARBA" id="ARBA00022825"/>
    </source>
</evidence>
<evidence type="ECO:0000256" key="2">
    <source>
        <dbReference type="ARBA" id="ARBA00002610"/>
    </source>
</evidence>
<feature type="active site" description="Charge relay system" evidence="15">
    <location>
        <position position="218"/>
    </location>
</feature>
<dbReference type="RefSeq" id="WP_078453197.1">
    <property type="nucleotide sequence ID" value="NZ_MPNX01000009.1"/>
</dbReference>
<dbReference type="Gene3D" id="2.30.42.60">
    <property type="match status" value="1"/>
</dbReference>
<dbReference type="PRINTS" id="PR00834">
    <property type="entry name" value="PROTEASES2C"/>
</dbReference>
<comment type="caution">
    <text evidence="19">The sequence shown here is derived from an EMBL/GenBank/DDBJ whole genome shotgun (WGS) entry which is preliminary data.</text>
</comment>
<dbReference type="GO" id="GO:0004252">
    <property type="term" value="F:serine-type endopeptidase activity"/>
    <property type="evidence" value="ECO:0007669"/>
    <property type="project" value="InterPro"/>
</dbReference>
<evidence type="ECO:0000313" key="20">
    <source>
        <dbReference type="Proteomes" id="UP000190962"/>
    </source>
</evidence>
<feature type="active site" description="Charge relay system" evidence="15">
    <location>
        <position position="115"/>
    </location>
</feature>
<name>A0A1T2CJF9_SOVGS</name>
<keyword evidence="7" id="KW-0645">Protease</keyword>
<feature type="binding site" evidence="16">
    <location>
        <begin position="216"/>
        <end position="218"/>
    </location>
    <ligand>
        <name>substrate</name>
    </ligand>
</feature>
<evidence type="ECO:0000313" key="19">
    <source>
        <dbReference type="EMBL" id="OOY34941.1"/>
    </source>
</evidence>
<keyword evidence="8 17" id="KW-0732">Signal</keyword>
<dbReference type="Proteomes" id="UP000190962">
    <property type="component" value="Unassembled WGS sequence"/>
</dbReference>
<feature type="binding site" evidence="16">
    <location>
        <position position="115"/>
    </location>
    <ligand>
        <name>substrate</name>
    </ligand>
</feature>
<dbReference type="SUPFAM" id="SSF50156">
    <property type="entry name" value="PDZ domain-like"/>
    <property type="match status" value="2"/>
</dbReference>
<feature type="signal peptide" evidence="17">
    <location>
        <begin position="1"/>
        <end position="26"/>
    </location>
</feature>
<dbReference type="CDD" id="cd10839">
    <property type="entry name" value="cpPDZ1_DegP-like"/>
    <property type="match status" value="1"/>
</dbReference>
<comment type="function">
    <text evidence="2">Might be efficient in the degradation of transiently denatured and unfolded proteins which accumulate in the periplasm following stress conditions.</text>
</comment>
<evidence type="ECO:0000256" key="15">
    <source>
        <dbReference type="PIRSR" id="PIRSR611782-1"/>
    </source>
</evidence>
<dbReference type="InterPro" id="IPR001940">
    <property type="entry name" value="Peptidase_S1C"/>
</dbReference>
<evidence type="ECO:0000256" key="13">
    <source>
        <dbReference type="ARBA" id="ARBA00023016"/>
    </source>
</evidence>
<evidence type="ECO:0000256" key="11">
    <source>
        <dbReference type="ARBA" id="ARBA00022801"/>
    </source>
</evidence>
<evidence type="ECO:0000256" key="16">
    <source>
        <dbReference type="PIRSR" id="PIRSR611782-2"/>
    </source>
</evidence>
<accession>A0A1T2CJF9</accession>
<evidence type="ECO:0000256" key="17">
    <source>
        <dbReference type="SAM" id="SignalP"/>
    </source>
</evidence>
<dbReference type="Pfam" id="PF13365">
    <property type="entry name" value="Trypsin_2"/>
    <property type="match status" value="1"/>
</dbReference>
<comment type="subcellular location">
    <subcellularLocation>
        <location evidence="3">Periplasm</location>
    </subcellularLocation>
</comment>
<keyword evidence="11" id="KW-0378">Hydrolase</keyword>
<evidence type="ECO:0000256" key="5">
    <source>
        <dbReference type="ARBA" id="ARBA00013035"/>
    </source>
</evidence>